<proteinExistence type="inferred from homology"/>
<dbReference type="InterPro" id="IPR012132">
    <property type="entry name" value="GMC_OxRdtase"/>
</dbReference>
<protein>
    <recommendedName>
        <fullName evidence="5">(R)-mandelonitrile lyase</fullName>
        <ecNumber evidence="5">4.1.2.10</ecNumber>
    </recommendedName>
</protein>
<evidence type="ECO:0000256" key="5">
    <source>
        <dbReference type="ARBA" id="ARBA00013074"/>
    </source>
</evidence>
<feature type="binding site" evidence="12">
    <location>
        <position position="515"/>
    </location>
    <ligand>
        <name>FAD</name>
        <dbReference type="ChEBI" id="CHEBI:57692"/>
    </ligand>
</feature>
<keyword evidence="7" id="KW-0732">Signal</keyword>
<evidence type="ECO:0000256" key="7">
    <source>
        <dbReference type="ARBA" id="ARBA00022729"/>
    </source>
</evidence>
<dbReference type="Gene3D" id="3.50.50.60">
    <property type="entry name" value="FAD/NAD(P)-binding domain"/>
    <property type="match status" value="1"/>
</dbReference>
<dbReference type="AlphaFoldDB" id="A0AA88DAM6"/>
<keyword evidence="16" id="KW-1185">Reference proteome</keyword>
<evidence type="ECO:0000256" key="2">
    <source>
        <dbReference type="ARBA" id="ARBA00001974"/>
    </source>
</evidence>
<evidence type="ECO:0000256" key="3">
    <source>
        <dbReference type="ARBA" id="ARBA00010790"/>
    </source>
</evidence>
<evidence type="ECO:0000313" key="16">
    <source>
        <dbReference type="Proteomes" id="UP001187192"/>
    </source>
</evidence>
<keyword evidence="9 13" id="KW-1015">Disulfide bond</keyword>
<feature type="binding site" evidence="12">
    <location>
        <begin position="526"/>
        <end position="527"/>
    </location>
    <ligand>
        <name>FAD</name>
        <dbReference type="ChEBI" id="CHEBI:57692"/>
    </ligand>
</feature>
<evidence type="ECO:0000256" key="11">
    <source>
        <dbReference type="ARBA" id="ARBA00023239"/>
    </source>
</evidence>
<dbReference type="InterPro" id="IPR000172">
    <property type="entry name" value="GMC_OxRdtase_N"/>
</dbReference>
<evidence type="ECO:0000256" key="6">
    <source>
        <dbReference type="ARBA" id="ARBA00022630"/>
    </source>
</evidence>
<reference evidence="15" key="1">
    <citation type="submission" date="2023-07" db="EMBL/GenBank/DDBJ databases">
        <title>draft genome sequence of fig (Ficus carica).</title>
        <authorList>
            <person name="Takahashi T."/>
            <person name="Nishimura K."/>
        </authorList>
    </citation>
    <scope>NUCLEOTIDE SEQUENCE</scope>
</reference>
<comment type="catalytic activity">
    <reaction evidence="1">
        <text>(R)-mandelonitrile = benzaldehyde + hydrogen cyanide</text>
        <dbReference type="Rhea" id="RHEA:18313"/>
        <dbReference type="ChEBI" id="CHEBI:17169"/>
        <dbReference type="ChEBI" id="CHEBI:18407"/>
        <dbReference type="ChEBI" id="CHEBI:18450"/>
        <dbReference type="EC" id="4.1.2.10"/>
    </reaction>
</comment>
<name>A0AA88DAM6_FICCA</name>
<dbReference type="Pfam" id="PF00732">
    <property type="entry name" value="GMC_oxred_N"/>
    <property type="match status" value="1"/>
</dbReference>
<evidence type="ECO:0000256" key="9">
    <source>
        <dbReference type="ARBA" id="ARBA00023157"/>
    </source>
</evidence>
<feature type="disulfide bond" evidence="13">
    <location>
        <begin position="425"/>
        <end position="478"/>
    </location>
</feature>
<dbReference type="PANTHER" id="PTHR45968:SF23">
    <property type="entry name" value="GLUCOSE-METHANOL-CHOLINE OXIDOREDUCTASE N-TERMINAL DOMAIN-CONTAINING PROTEIN"/>
    <property type="match status" value="1"/>
</dbReference>
<keyword evidence="11" id="KW-0456">Lyase</keyword>
<evidence type="ECO:0000256" key="13">
    <source>
        <dbReference type="PIRSR" id="PIRSR000137-3"/>
    </source>
</evidence>
<organism evidence="15 16">
    <name type="scientific">Ficus carica</name>
    <name type="common">Common fig</name>
    <dbReference type="NCBI Taxonomy" id="3494"/>
    <lineage>
        <taxon>Eukaryota</taxon>
        <taxon>Viridiplantae</taxon>
        <taxon>Streptophyta</taxon>
        <taxon>Embryophyta</taxon>
        <taxon>Tracheophyta</taxon>
        <taxon>Spermatophyta</taxon>
        <taxon>Magnoliopsida</taxon>
        <taxon>eudicotyledons</taxon>
        <taxon>Gunneridae</taxon>
        <taxon>Pentapetalae</taxon>
        <taxon>rosids</taxon>
        <taxon>fabids</taxon>
        <taxon>Rosales</taxon>
        <taxon>Moraceae</taxon>
        <taxon>Ficeae</taxon>
        <taxon>Ficus</taxon>
    </lineage>
</organism>
<comment type="similarity">
    <text evidence="3">Belongs to the GMC oxidoreductase family.</text>
</comment>
<dbReference type="PROSITE" id="PS51257">
    <property type="entry name" value="PROKAR_LIPOPROTEIN"/>
    <property type="match status" value="1"/>
</dbReference>
<comment type="subunit">
    <text evidence="4">Monomer.</text>
</comment>
<evidence type="ECO:0000313" key="15">
    <source>
        <dbReference type="EMBL" id="GMN52163.1"/>
    </source>
</evidence>
<dbReference type="InterPro" id="IPR036188">
    <property type="entry name" value="FAD/NAD-bd_sf"/>
</dbReference>
<dbReference type="PANTHER" id="PTHR45968">
    <property type="entry name" value="OSJNBA0019K04.7 PROTEIN"/>
    <property type="match status" value="1"/>
</dbReference>
<feature type="binding site" evidence="12">
    <location>
        <begin position="44"/>
        <end position="45"/>
    </location>
    <ligand>
        <name>FAD</name>
        <dbReference type="ChEBI" id="CHEBI:57692"/>
    </ligand>
</feature>
<sequence length="535" mass="58678">MKSVYNATDLPLFADYDYIIVGGGTAGCPLAATLSQNYSVLVLERGGDPLAYPSVLRADQFGANLRQQDDGKNPVQRFTSLDGIQNARGRILGGSSMINAGFYSRAEKEFYPKSGINWDLGLVDKAYHWVEETIVYRSDLLPWQSVLKEALLEADVGQDNGFNLDHIVGTKMSGSIFDRFGTRHGVVELLNRADFRNLQVAVRATVERILFSNQASGYTCNHTQYFQYHDNGIPLVLQQDTIGGMVDYRPGLAATGVIYRDCNGRSHWAFVRAKGEVILSAGAIGSPQLLLLSGVGPRNELSPMRIPVLHPQPHVGKFMTDNPRNNIALVLPSSVNASYLQVVGITPDFYVESGSSVTAFASFFMPSSEFGNLSTPVNLSIASLSCKVPGPASYGFLSLASSADARVSPNVRFNYFSDPMDRARCVKGLRKAGDMLRTNTLARFKFDKDLQGENGFKFFGPVLPVDYRSNTSSLENFCRRTTTTWWHYHGGCLVGKVVDGDFRVTGINALRVVDGSIFNFSPGTNPQATIMMMGR</sequence>
<dbReference type="PIRSF" id="PIRSF000137">
    <property type="entry name" value="Alcohol_oxidase"/>
    <property type="match status" value="1"/>
</dbReference>
<keyword evidence="10" id="KW-0325">Glycoprotein</keyword>
<feature type="binding site" evidence="12">
    <location>
        <begin position="486"/>
        <end position="487"/>
    </location>
    <ligand>
        <name>FAD</name>
        <dbReference type="ChEBI" id="CHEBI:57692"/>
    </ligand>
</feature>
<dbReference type="EC" id="4.1.2.10" evidence="5"/>
<evidence type="ECO:0000259" key="14">
    <source>
        <dbReference type="PROSITE" id="PS00624"/>
    </source>
</evidence>
<feature type="domain" description="Glucose-methanol-choline oxidoreductase N-terminal" evidence="14">
    <location>
        <begin position="282"/>
        <end position="296"/>
    </location>
</feature>
<dbReference type="PROSITE" id="PS00624">
    <property type="entry name" value="GMC_OXRED_2"/>
    <property type="match status" value="1"/>
</dbReference>
<dbReference type="GO" id="GO:0046593">
    <property type="term" value="F:mandelonitrile lyase activity"/>
    <property type="evidence" value="ECO:0007669"/>
    <property type="project" value="UniProtKB-EC"/>
</dbReference>
<feature type="binding site" evidence="12">
    <location>
        <position position="206"/>
    </location>
    <ligand>
        <name>FAD</name>
        <dbReference type="ChEBI" id="CHEBI:57692"/>
    </ligand>
</feature>
<dbReference type="Pfam" id="PF05199">
    <property type="entry name" value="GMC_oxred_C"/>
    <property type="match status" value="1"/>
</dbReference>
<dbReference type="InterPro" id="IPR007867">
    <property type="entry name" value="GMC_OxRtase_C"/>
</dbReference>
<dbReference type="SUPFAM" id="SSF51905">
    <property type="entry name" value="FAD/NAD(P)-binding domain"/>
    <property type="match status" value="1"/>
</dbReference>
<keyword evidence="6" id="KW-0285">Flavoprotein</keyword>
<accession>A0AA88DAM6</accession>
<comment type="cofactor">
    <cofactor evidence="2 12">
        <name>FAD</name>
        <dbReference type="ChEBI" id="CHEBI:57692"/>
    </cofactor>
</comment>
<gene>
    <name evidence="15" type="ORF">TIFTF001_021312</name>
</gene>
<dbReference type="InterPro" id="IPR051871">
    <property type="entry name" value="GMC_Oxidoreductase-Related"/>
</dbReference>
<dbReference type="SUPFAM" id="SSF54373">
    <property type="entry name" value="FAD-linked reductases, C-terminal domain"/>
    <property type="match status" value="1"/>
</dbReference>
<evidence type="ECO:0000256" key="4">
    <source>
        <dbReference type="ARBA" id="ARBA00011245"/>
    </source>
</evidence>
<dbReference type="Proteomes" id="UP001187192">
    <property type="component" value="Unassembled WGS sequence"/>
</dbReference>
<keyword evidence="8 12" id="KW-0274">FAD</keyword>
<evidence type="ECO:0000256" key="12">
    <source>
        <dbReference type="PIRSR" id="PIRSR000137-2"/>
    </source>
</evidence>
<dbReference type="EMBL" id="BTGU01000040">
    <property type="protein sequence ID" value="GMN52163.1"/>
    <property type="molecule type" value="Genomic_DNA"/>
</dbReference>
<comment type="caution">
    <text evidence="15">The sequence shown here is derived from an EMBL/GenBank/DDBJ whole genome shotgun (WGS) entry which is preliminary data.</text>
</comment>
<dbReference type="Gene3D" id="3.30.410.40">
    <property type="match status" value="1"/>
</dbReference>
<evidence type="ECO:0000256" key="8">
    <source>
        <dbReference type="ARBA" id="ARBA00022827"/>
    </source>
</evidence>
<evidence type="ECO:0000256" key="1">
    <source>
        <dbReference type="ARBA" id="ARBA00001147"/>
    </source>
</evidence>
<dbReference type="GO" id="GO:0016614">
    <property type="term" value="F:oxidoreductase activity, acting on CH-OH group of donors"/>
    <property type="evidence" value="ECO:0007669"/>
    <property type="project" value="InterPro"/>
</dbReference>
<dbReference type="GO" id="GO:0050660">
    <property type="term" value="F:flavin adenine dinucleotide binding"/>
    <property type="evidence" value="ECO:0007669"/>
    <property type="project" value="InterPro"/>
</dbReference>
<evidence type="ECO:0000256" key="10">
    <source>
        <dbReference type="ARBA" id="ARBA00023180"/>
    </source>
</evidence>